<evidence type="ECO:0000256" key="1">
    <source>
        <dbReference type="ARBA" id="ARBA00022617"/>
    </source>
</evidence>
<dbReference type="GO" id="GO:0016020">
    <property type="term" value="C:membrane"/>
    <property type="evidence" value="ECO:0007669"/>
    <property type="project" value="UniProtKB-SubCell"/>
</dbReference>
<name>A0A5P1EMZ5_ASPOF</name>
<evidence type="ECO:0000256" key="3">
    <source>
        <dbReference type="ARBA" id="ARBA00023002"/>
    </source>
</evidence>
<comment type="similarity">
    <text evidence="6">Belongs to the cytochrome P450 family.</text>
</comment>
<dbReference type="GO" id="GO:0020037">
    <property type="term" value="F:heme binding"/>
    <property type="evidence" value="ECO:0007669"/>
    <property type="project" value="InterPro"/>
</dbReference>
<dbReference type="SUPFAM" id="SSF48264">
    <property type="entry name" value="Cytochrome P450"/>
    <property type="match status" value="1"/>
</dbReference>
<keyword evidence="2 5" id="KW-0479">Metal-binding</keyword>
<accession>A0A5P1EMZ5</accession>
<dbReference type="PRINTS" id="PR00385">
    <property type="entry name" value="P450"/>
</dbReference>
<keyword evidence="3 6" id="KW-0560">Oxidoreductase</keyword>
<evidence type="ECO:0000256" key="2">
    <source>
        <dbReference type="ARBA" id="ARBA00022723"/>
    </source>
</evidence>
<dbReference type="InterPro" id="IPR001128">
    <property type="entry name" value="Cyt_P450"/>
</dbReference>
<dbReference type="InterPro" id="IPR036396">
    <property type="entry name" value="Cyt_P450_sf"/>
</dbReference>
<comment type="cofactor">
    <cofactor evidence="5">
        <name>heme</name>
        <dbReference type="ChEBI" id="CHEBI:30413"/>
    </cofactor>
</comment>
<evidence type="ECO:0000256" key="6">
    <source>
        <dbReference type="RuleBase" id="RU000461"/>
    </source>
</evidence>
<evidence type="ECO:0000256" key="5">
    <source>
        <dbReference type="PIRSR" id="PIRSR602401-1"/>
    </source>
</evidence>
<dbReference type="Gramene" id="ONK65931">
    <property type="protein sequence ID" value="ONK65931"/>
    <property type="gene ID" value="A4U43_C06F2460"/>
</dbReference>
<reference evidence="8" key="1">
    <citation type="journal article" date="2017" name="Nat. Commun.">
        <title>The asparagus genome sheds light on the origin and evolution of a young Y chromosome.</title>
        <authorList>
            <person name="Harkess A."/>
            <person name="Zhou J."/>
            <person name="Xu C."/>
            <person name="Bowers J.E."/>
            <person name="Van der Hulst R."/>
            <person name="Ayyampalayam S."/>
            <person name="Mercati F."/>
            <person name="Riccardi P."/>
            <person name="McKain M.R."/>
            <person name="Kakrana A."/>
            <person name="Tang H."/>
            <person name="Ray J."/>
            <person name="Groenendijk J."/>
            <person name="Arikit S."/>
            <person name="Mathioni S.M."/>
            <person name="Nakano M."/>
            <person name="Shan H."/>
            <person name="Telgmann-Rauber A."/>
            <person name="Kanno A."/>
            <person name="Yue Z."/>
            <person name="Chen H."/>
            <person name="Li W."/>
            <person name="Chen Y."/>
            <person name="Xu X."/>
            <person name="Zhang Y."/>
            <person name="Luo S."/>
            <person name="Chen H."/>
            <person name="Gao J."/>
            <person name="Mao Z."/>
            <person name="Pires J.C."/>
            <person name="Luo M."/>
            <person name="Kudrna D."/>
            <person name="Wing R.A."/>
            <person name="Meyers B.C."/>
            <person name="Yi K."/>
            <person name="Kong H."/>
            <person name="Lavrijsen P."/>
            <person name="Sunseri F."/>
            <person name="Falavigna A."/>
            <person name="Ye Y."/>
            <person name="Leebens-Mack J.H."/>
            <person name="Chen G."/>
        </authorList>
    </citation>
    <scope>NUCLEOTIDE SEQUENCE [LARGE SCALE GENOMIC DNA]</scope>
    <source>
        <strain evidence="8">cv. DH0086</strain>
    </source>
</reference>
<dbReference type="GO" id="GO:0005506">
    <property type="term" value="F:iron ion binding"/>
    <property type="evidence" value="ECO:0007669"/>
    <property type="project" value="InterPro"/>
</dbReference>
<dbReference type="PANTHER" id="PTHR47947">
    <property type="entry name" value="CYTOCHROME P450 82C3-RELATED"/>
    <property type="match status" value="1"/>
</dbReference>
<gene>
    <name evidence="7" type="ORF">A4U43_C06F2460</name>
</gene>
<evidence type="ECO:0000313" key="7">
    <source>
        <dbReference type="EMBL" id="ONK65931.1"/>
    </source>
</evidence>
<evidence type="ECO:0008006" key="9">
    <source>
        <dbReference type="Google" id="ProtNLM"/>
    </source>
</evidence>
<feature type="binding site" description="axial binding residue" evidence="5">
    <location>
        <position position="119"/>
    </location>
    <ligand>
        <name>heme</name>
        <dbReference type="ChEBI" id="CHEBI:30413"/>
    </ligand>
    <ligandPart>
        <name>Fe</name>
        <dbReference type="ChEBI" id="CHEBI:18248"/>
    </ligandPart>
</feature>
<keyword evidence="8" id="KW-1185">Reference proteome</keyword>
<dbReference type="PROSITE" id="PS00086">
    <property type="entry name" value="CYTOCHROME_P450"/>
    <property type="match status" value="1"/>
</dbReference>
<organism evidence="7 8">
    <name type="scientific">Asparagus officinalis</name>
    <name type="common">Garden asparagus</name>
    <dbReference type="NCBI Taxonomy" id="4686"/>
    <lineage>
        <taxon>Eukaryota</taxon>
        <taxon>Viridiplantae</taxon>
        <taxon>Streptophyta</taxon>
        <taxon>Embryophyta</taxon>
        <taxon>Tracheophyta</taxon>
        <taxon>Spermatophyta</taxon>
        <taxon>Magnoliopsida</taxon>
        <taxon>Liliopsida</taxon>
        <taxon>Asparagales</taxon>
        <taxon>Asparagaceae</taxon>
        <taxon>Asparagoideae</taxon>
        <taxon>Asparagus</taxon>
    </lineage>
</organism>
<dbReference type="Gene3D" id="1.10.630.10">
    <property type="entry name" value="Cytochrome P450"/>
    <property type="match status" value="2"/>
</dbReference>
<dbReference type="InterPro" id="IPR017972">
    <property type="entry name" value="Cyt_P450_CS"/>
</dbReference>
<dbReference type="InterPro" id="IPR050651">
    <property type="entry name" value="Plant_Cytochrome_P450_Monoox"/>
</dbReference>
<protein>
    <recommendedName>
        <fullName evidence="9">Cytochrome P450</fullName>
    </recommendedName>
</protein>
<keyword evidence="1 5" id="KW-0349">Heme</keyword>
<dbReference type="PRINTS" id="PR00463">
    <property type="entry name" value="EP450I"/>
</dbReference>
<dbReference type="Proteomes" id="UP000243459">
    <property type="component" value="Chromosome 6"/>
</dbReference>
<keyword evidence="4 5" id="KW-0408">Iron</keyword>
<evidence type="ECO:0000256" key="4">
    <source>
        <dbReference type="ARBA" id="ARBA00023004"/>
    </source>
</evidence>
<dbReference type="OMA" id="GCTIANY"/>
<dbReference type="GO" id="GO:0016705">
    <property type="term" value="F:oxidoreductase activity, acting on paired donors, with incorporation or reduction of molecular oxygen"/>
    <property type="evidence" value="ECO:0007669"/>
    <property type="project" value="InterPro"/>
</dbReference>
<dbReference type="Pfam" id="PF00067">
    <property type="entry name" value="p450"/>
    <property type="match status" value="1"/>
</dbReference>
<dbReference type="EMBL" id="CM007386">
    <property type="protein sequence ID" value="ONK65931.1"/>
    <property type="molecule type" value="Genomic_DNA"/>
</dbReference>
<dbReference type="AlphaFoldDB" id="A0A5P1EMZ5"/>
<dbReference type="InterPro" id="IPR002401">
    <property type="entry name" value="Cyt_P450_E_grp-I"/>
</dbReference>
<keyword evidence="6" id="KW-0503">Monooxygenase</keyword>
<proteinExistence type="inferred from homology"/>
<dbReference type="GO" id="GO:0004497">
    <property type="term" value="F:monooxygenase activity"/>
    <property type="evidence" value="ECO:0007669"/>
    <property type="project" value="UniProtKB-KW"/>
</dbReference>
<evidence type="ECO:0000313" key="8">
    <source>
        <dbReference type="Proteomes" id="UP000243459"/>
    </source>
</evidence>
<sequence length="181" mass="20607">MRPTRENIKALIMAGTDTSALTLEWAMAQLINHPETLRLYSSVSIVLRQSTEDSKINGYDILTRTRVFVNLWVVGRDPNHSSEPLEFRPERFFENGQKGVDVRGQHLHLLPFSSDRRICPGTSLALQVIQPMLAAMIQCFDWKVDTDQGMVDMREAPRLMIARAQPLVCWHVALLQQIPLA</sequence>